<dbReference type="AlphaFoldDB" id="A0ABC7ZNF7"/>
<dbReference type="Proteomes" id="UP000025231">
    <property type="component" value="Chromosome"/>
</dbReference>
<organism evidence="1 2">
    <name type="scientific">Escherichia coli O145:H28 (strain RM12581)</name>
    <dbReference type="NCBI Taxonomy" id="1248823"/>
    <lineage>
        <taxon>Bacteria</taxon>
        <taxon>Pseudomonadati</taxon>
        <taxon>Pseudomonadota</taxon>
        <taxon>Gammaproteobacteria</taxon>
        <taxon>Enterobacterales</taxon>
        <taxon>Enterobacteriaceae</taxon>
        <taxon>Escherichia</taxon>
    </lineage>
</organism>
<evidence type="ECO:0000313" key="1">
    <source>
        <dbReference type="EMBL" id="AHY69358.1"/>
    </source>
</evidence>
<dbReference type="EMBL" id="CP007136">
    <property type="protein sequence ID" value="AHY69358.1"/>
    <property type="molecule type" value="Genomic_DNA"/>
</dbReference>
<protein>
    <submittedName>
        <fullName evidence="1">Uncharacterized protein</fullName>
    </submittedName>
</protein>
<sequence length="38" mass="4338">MYQHGSVTPDTFQYAKGMITREIAAAFMLMLKHGAHRK</sequence>
<evidence type="ECO:0000313" key="2">
    <source>
        <dbReference type="Proteomes" id="UP000025231"/>
    </source>
</evidence>
<accession>A0ABC7ZNF7</accession>
<proteinExistence type="predicted"/>
<name>A0ABC7ZNF7_ECOLR</name>
<reference evidence="1 2" key="1">
    <citation type="journal article" date="2014" name="Genome Announc.">
        <title>Complete Genome Sequences of Two Escherichia coli O145:H28 Outbreak Strains of Food Origin.</title>
        <authorList>
            <person name="Cooper K.K."/>
            <person name="Mandrell R.E."/>
            <person name="Louie J.W."/>
            <person name="Korlach J."/>
            <person name="Clark T.A."/>
            <person name="Parker C.T."/>
            <person name="Huynh S."/>
            <person name="Chain P.S."/>
            <person name="Ahmed S."/>
            <person name="Carter M.Q."/>
        </authorList>
    </citation>
    <scope>NUCLEOTIDE SEQUENCE [LARGE SCALE GENOMIC DNA]</scope>
    <source>
        <strain evidence="1 2">RM12581</strain>
    </source>
</reference>
<gene>
    <name evidence="1" type="ORF">ECRM12581_4140</name>
</gene>